<dbReference type="Proteomes" id="UP000639772">
    <property type="component" value="Chromosome 3"/>
</dbReference>
<dbReference type="EMBL" id="JADCNM010000003">
    <property type="protein sequence ID" value="KAG0490059.1"/>
    <property type="molecule type" value="Genomic_DNA"/>
</dbReference>
<protein>
    <submittedName>
        <fullName evidence="1">Uncharacterized protein</fullName>
    </submittedName>
</protein>
<proteinExistence type="predicted"/>
<accession>A0A835V780</accession>
<organism evidence="1 2">
    <name type="scientific">Vanilla planifolia</name>
    <name type="common">Vanilla</name>
    <dbReference type="NCBI Taxonomy" id="51239"/>
    <lineage>
        <taxon>Eukaryota</taxon>
        <taxon>Viridiplantae</taxon>
        <taxon>Streptophyta</taxon>
        <taxon>Embryophyta</taxon>
        <taxon>Tracheophyta</taxon>
        <taxon>Spermatophyta</taxon>
        <taxon>Magnoliopsida</taxon>
        <taxon>Liliopsida</taxon>
        <taxon>Asparagales</taxon>
        <taxon>Orchidaceae</taxon>
        <taxon>Vanilloideae</taxon>
        <taxon>Vanilleae</taxon>
        <taxon>Vanilla</taxon>
    </lineage>
</organism>
<evidence type="ECO:0000313" key="1">
    <source>
        <dbReference type="EMBL" id="KAG0490059.1"/>
    </source>
</evidence>
<reference evidence="1 2" key="1">
    <citation type="journal article" date="2020" name="Nat. Food">
        <title>A phased Vanilla planifolia genome enables genetic improvement of flavour and production.</title>
        <authorList>
            <person name="Hasing T."/>
            <person name="Tang H."/>
            <person name="Brym M."/>
            <person name="Khazi F."/>
            <person name="Huang T."/>
            <person name="Chambers A.H."/>
        </authorList>
    </citation>
    <scope>NUCLEOTIDE SEQUENCE [LARGE SCALE GENOMIC DNA]</scope>
    <source>
        <tissue evidence="1">Leaf</tissue>
    </source>
</reference>
<dbReference type="PANTHER" id="PTHR34047:SF1">
    <property type="entry name" value="NUCLEAR INTRON MATURASE 2, MITOCHONDRIAL"/>
    <property type="match status" value="1"/>
</dbReference>
<dbReference type="PROSITE" id="PS51257">
    <property type="entry name" value="PROKAR_LIPOPROTEIN"/>
    <property type="match status" value="1"/>
</dbReference>
<evidence type="ECO:0000313" key="2">
    <source>
        <dbReference type="Proteomes" id="UP000639772"/>
    </source>
</evidence>
<dbReference type="AlphaFoldDB" id="A0A835V780"/>
<dbReference type="InterPro" id="IPR051083">
    <property type="entry name" value="GrpII_Intron_Splice-Mob/Def"/>
</dbReference>
<name>A0A835V780_VANPL</name>
<sequence length="198" mass="22310">MHRWLFIGRVSFSSSTAVSCTGHLRSLHSSPSFPLIFAIRCFSLSALPHPHPSPSRRQFPSSTRPSNDISPLLREDGVATLSFHWISSFRDPSSTVNSFWTQLERSDLWILAYQKVYADETGSYLPKSTITRPTLEDLLALCNAVLDGRFRCCACLDLFIRPPGDRTDLSSLAKRKIGILLITSPPRPFQDRIFQEAL</sequence>
<gene>
    <name evidence="1" type="ORF">HPP92_006922</name>
</gene>
<dbReference type="PANTHER" id="PTHR34047">
    <property type="entry name" value="NUCLEAR INTRON MATURASE 1, MITOCHONDRIAL-RELATED"/>
    <property type="match status" value="1"/>
</dbReference>
<comment type="caution">
    <text evidence="1">The sequence shown here is derived from an EMBL/GenBank/DDBJ whole genome shotgun (WGS) entry which is preliminary data.</text>
</comment>